<dbReference type="Proteomes" id="UP001501556">
    <property type="component" value="Unassembled WGS sequence"/>
</dbReference>
<protein>
    <recommendedName>
        <fullName evidence="4">Adhesin domain-containing protein</fullName>
    </recommendedName>
</protein>
<reference evidence="3" key="1">
    <citation type="journal article" date="2019" name="Int. J. Syst. Evol. Microbiol.">
        <title>The Global Catalogue of Microorganisms (GCM) 10K type strain sequencing project: providing services to taxonomists for standard genome sequencing and annotation.</title>
        <authorList>
            <consortium name="The Broad Institute Genomics Platform"/>
            <consortium name="The Broad Institute Genome Sequencing Center for Infectious Disease"/>
            <person name="Wu L."/>
            <person name="Ma J."/>
        </authorList>
    </citation>
    <scope>NUCLEOTIDE SEQUENCE [LARGE SCALE GENOMIC DNA]</scope>
    <source>
        <strain evidence="3">JCM 17217</strain>
    </source>
</reference>
<evidence type="ECO:0000313" key="3">
    <source>
        <dbReference type="Proteomes" id="UP001501556"/>
    </source>
</evidence>
<gene>
    <name evidence="2" type="ORF">GCM10022407_00710</name>
</gene>
<accession>A0ABP7P0F0</accession>
<feature type="chain" id="PRO_5045156638" description="Adhesin domain-containing protein" evidence="1">
    <location>
        <begin position="25"/>
        <end position="302"/>
    </location>
</feature>
<evidence type="ECO:0000313" key="2">
    <source>
        <dbReference type="EMBL" id="GAA3957138.1"/>
    </source>
</evidence>
<dbReference type="EMBL" id="BAABDI010000001">
    <property type="protein sequence ID" value="GAA3957138.1"/>
    <property type="molecule type" value="Genomic_DNA"/>
</dbReference>
<keyword evidence="1" id="KW-0732">Signal</keyword>
<evidence type="ECO:0000256" key="1">
    <source>
        <dbReference type="SAM" id="SignalP"/>
    </source>
</evidence>
<sequence length="302" mass="32875">MKSLNTFFGWLLLLSLTSGPPARAQRTVQVVTRTVEQRLPCPAGTLVRIRAEKATVRVQGWDQPTVRLVLRLVAKHAERAVAEQELPVARYQFEAHGRTIDMVNYYALAAGAPALRSDLRADYTLWVPAGAAVELHNAYGQTTLAGLSGRQSIVQEFGPINLLNLRGTLTVTAKFADLTGHDTDIRLDCEADKSAIALQQAAGTYAIRNRYGSVLVEPTEGLRNLDIEAERTEVKVGVARAERFNYRLSNSQGGLVLPSGLAGAQTRSLGRNVLQVTNQAGLPLIRISTSYAPLTIQLLPQP</sequence>
<proteinExistence type="predicted"/>
<organism evidence="2 3">
    <name type="scientific">Hymenobacter antarcticus</name>
    <dbReference type="NCBI Taxonomy" id="486270"/>
    <lineage>
        <taxon>Bacteria</taxon>
        <taxon>Pseudomonadati</taxon>
        <taxon>Bacteroidota</taxon>
        <taxon>Cytophagia</taxon>
        <taxon>Cytophagales</taxon>
        <taxon>Hymenobacteraceae</taxon>
        <taxon>Hymenobacter</taxon>
    </lineage>
</organism>
<evidence type="ECO:0008006" key="4">
    <source>
        <dbReference type="Google" id="ProtNLM"/>
    </source>
</evidence>
<dbReference type="RefSeq" id="WP_345119764.1">
    <property type="nucleotide sequence ID" value="NZ_BAABDI010000001.1"/>
</dbReference>
<name>A0ABP7P0F0_9BACT</name>
<comment type="caution">
    <text evidence="2">The sequence shown here is derived from an EMBL/GenBank/DDBJ whole genome shotgun (WGS) entry which is preliminary data.</text>
</comment>
<feature type="signal peptide" evidence="1">
    <location>
        <begin position="1"/>
        <end position="24"/>
    </location>
</feature>
<keyword evidence="3" id="KW-1185">Reference proteome</keyword>